<accession>A0A2J6SIK9</accession>
<protein>
    <submittedName>
        <fullName evidence="4">Uncharacterized protein</fullName>
    </submittedName>
</protein>
<dbReference type="AlphaFoldDB" id="A0A2J6SIK9"/>
<evidence type="ECO:0000313" key="5">
    <source>
        <dbReference type="Proteomes" id="UP000235371"/>
    </source>
</evidence>
<feature type="signal peptide" evidence="3">
    <location>
        <begin position="1"/>
        <end position="23"/>
    </location>
</feature>
<evidence type="ECO:0000256" key="1">
    <source>
        <dbReference type="SAM" id="Coils"/>
    </source>
</evidence>
<keyword evidence="5" id="KW-1185">Reference proteome</keyword>
<evidence type="ECO:0000256" key="2">
    <source>
        <dbReference type="SAM" id="MobiDB-lite"/>
    </source>
</evidence>
<dbReference type="Proteomes" id="UP000235371">
    <property type="component" value="Unassembled WGS sequence"/>
</dbReference>
<feature type="compositionally biased region" description="Basic and acidic residues" evidence="2">
    <location>
        <begin position="106"/>
        <end position="119"/>
    </location>
</feature>
<feature type="compositionally biased region" description="Basic and acidic residues" evidence="2">
    <location>
        <begin position="47"/>
        <end position="92"/>
    </location>
</feature>
<dbReference type="OrthoDB" id="3563064at2759"/>
<reference evidence="4 5" key="1">
    <citation type="submission" date="2016-04" db="EMBL/GenBank/DDBJ databases">
        <title>A degradative enzymes factory behind the ericoid mycorrhizal symbiosis.</title>
        <authorList>
            <consortium name="DOE Joint Genome Institute"/>
            <person name="Martino E."/>
            <person name="Morin E."/>
            <person name="Grelet G."/>
            <person name="Kuo A."/>
            <person name="Kohler A."/>
            <person name="Daghino S."/>
            <person name="Barry K."/>
            <person name="Choi C."/>
            <person name="Cichocki N."/>
            <person name="Clum A."/>
            <person name="Copeland A."/>
            <person name="Hainaut M."/>
            <person name="Haridas S."/>
            <person name="Labutti K."/>
            <person name="Lindquist E."/>
            <person name="Lipzen A."/>
            <person name="Khouja H.-R."/>
            <person name="Murat C."/>
            <person name="Ohm R."/>
            <person name="Olson A."/>
            <person name="Spatafora J."/>
            <person name="Veneault-Fourrey C."/>
            <person name="Henrissat B."/>
            <person name="Grigoriev I."/>
            <person name="Martin F."/>
            <person name="Perotto S."/>
        </authorList>
    </citation>
    <scope>NUCLEOTIDE SEQUENCE [LARGE SCALE GENOMIC DNA]</scope>
    <source>
        <strain evidence="4 5">E</strain>
    </source>
</reference>
<gene>
    <name evidence="4" type="ORF">K444DRAFT_637955</name>
</gene>
<evidence type="ECO:0000313" key="4">
    <source>
        <dbReference type="EMBL" id="PMD50605.1"/>
    </source>
</evidence>
<name>A0A2J6SIK9_9HELO</name>
<feature type="chain" id="PRO_5014377721" evidence="3">
    <location>
        <begin position="24"/>
        <end position="159"/>
    </location>
</feature>
<sequence length="159" mass="18214">MALSLIALHWALDLFALREALDAANEKVRLLEAANLKLNQLLTGSNKENRLMKRENAELHNKPDDAKNDREHERRLNRRGREQSSDCSREKFSIMLPPSTRPPVIVDERRSSLKPPPRDEKTLCVKSIDLAVIFQPTLFFQIGRVFKTLWTEPAGETAT</sequence>
<evidence type="ECO:0000256" key="3">
    <source>
        <dbReference type="SAM" id="SignalP"/>
    </source>
</evidence>
<keyword evidence="1" id="KW-0175">Coiled coil</keyword>
<organism evidence="4 5">
    <name type="scientific">Hyaloscypha bicolor E</name>
    <dbReference type="NCBI Taxonomy" id="1095630"/>
    <lineage>
        <taxon>Eukaryota</taxon>
        <taxon>Fungi</taxon>
        <taxon>Dikarya</taxon>
        <taxon>Ascomycota</taxon>
        <taxon>Pezizomycotina</taxon>
        <taxon>Leotiomycetes</taxon>
        <taxon>Helotiales</taxon>
        <taxon>Hyaloscyphaceae</taxon>
        <taxon>Hyaloscypha</taxon>
        <taxon>Hyaloscypha bicolor</taxon>
    </lineage>
</organism>
<feature type="region of interest" description="Disordered" evidence="2">
    <location>
        <begin position="47"/>
        <end position="119"/>
    </location>
</feature>
<dbReference type="GeneID" id="36592268"/>
<keyword evidence="3" id="KW-0732">Signal</keyword>
<proteinExistence type="predicted"/>
<dbReference type="EMBL" id="KZ613913">
    <property type="protein sequence ID" value="PMD50605.1"/>
    <property type="molecule type" value="Genomic_DNA"/>
</dbReference>
<dbReference type="RefSeq" id="XP_024727509.1">
    <property type="nucleotide sequence ID" value="XM_024884191.1"/>
</dbReference>
<dbReference type="InParanoid" id="A0A2J6SIK9"/>
<feature type="coiled-coil region" evidence="1">
    <location>
        <begin position="14"/>
        <end position="41"/>
    </location>
</feature>